<keyword evidence="4" id="KW-0808">Transferase</keyword>
<keyword evidence="14" id="KW-1185">Reference proteome</keyword>
<keyword evidence="6" id="KW-0511">Multifunctional enzyme</keyword>
<evidence type="ECO:0000256" key="4">
    <source>
        <dbReference type="ARBA" id="ARBA00022679"/>
    </source>
</evidence>
<evidence type="ECO:0000313" key="14">
    <source>
        <dbReference type="Proteomes" id="UP000754710"/>
    </source>
</evidence>
<evidence type="ECO:0000256" key="10">
    <source>
        <dbReference type="SAM" id="Phobius"/>
    </source>
</evidence>
<keyword evidence="1" id="KW-0121">Carboxypeptidase</keyword>
<dbReference type="Gene3D" id="1.10.3810.10">
    <property type="entry name" value="Biosynthetic peptidoglycan transglycosylase-like"/>
    <property type="match status" value="1"/>
</dbReference>
<gene>
    <name evidence="13" type="ORF">K1X13_04870</name>
</gene>
<name>A0ABS7RJA6_9ACTN</name>
<dbReference type="Gene3D" id="3.40.710.10">
    <property type="entry name" value="DD-peptidase/beta-lactamase superfamily"/>
    <property type="match status" value="1"/>
</dbReference>
<comment type="catalytic activity">
    <reaction evidence="7">
        <text>Preferential cleavage: (Ac)2-L-Lys-D-Ala-|-D-Ala. Also transpeptidation of peptidyl-alanyl moieties that are N-acyl substituents of D-alanine.</text>
        <dbReference type="EC" id="3.4.16.4"/>
    </reaction>
</comment>
<accession>A0ABS7RJA6</accession>
<dbReference type="InterPro" id="IPR023346">
    <property type="entry name" value="Lysozyme-like_dom_sf"/>
</dbReference>
<keyword evidence="10" id="KW-0472">Membrane</keyword>
<keyword evidence="5" id="KW-0378">Hydrolase</keyword>
<dbReference type="SUPFAM" id="SSF53955">
    <property type="entry name" value="Lysozyme-like"/>
    <property type="match status" value="1"/>
</dbReference>
<dbReference type="Pfam" id="PF00912">
    <property type="entry name" value="Transgly"/>
    <property type="match status" value="1"/>
</dbReference>
<dbReference type="PANTHER" id="PTHR32282">
    <property type="entry name" value="BINDING PROTEIN TRANSPEPTIDASE, PUTATIVE-RELATED"/>
    <property type="match status" value="1"/>
</dbReference>
<feature type="transmembrane region" description="Helical" evidence="10">
    <location>
        <begin position="42"/>
        <end position="64"/>
    </location>
</feature>
<evidence type="ECO:0000256" key="9">
    <source>
        <dbReference type="SAM" id="MobiDB-lite"/>
    </source>
</evidence>
<comment type="caution">
    <text evidence="13">The sequence shown here is derived from an EMBL/GenBank/DDBJ whole genome shotgun (WGS) entry which is preliminary data.</text>
</comment>
<protein>
    <submittedName>
        <fullName evidence="13">Penicillin-binding protein</fullName>
    </submittedName>
</protein>
<dbReference type="PANTHER" id="PTHR32282:SF34">
    <property type="entry name" value="PENICILLIN-BINDING PROTEIN 1A"/>
    <property type="match status" value="1"/>
</dbReference>
<dbReference type="InterPro" id="IPR001460">
    <property type="entry name" value="PCN-bd_Tpept"/>
</dbReference>
<evidence type="ECO:0000256" key="8">
    <source>
        <dbReference type="ARBA" id="ARBA00049902"/>
    </source>
</evidence>
<dbReference type="RefSeq" id="WP_221023861.1">
    <property type="nucleotide sequence ID" value="NZ_JAIEZQ010000001.1"/>
</dbReference>
<evidence type="ECO:0000256" key="3">
    <source>
        <dbReference type="ARBA" id="ARBA00022676"/>
    </source>
</evidence>
<sequence length="739" mass="78998">MSAKRKATSASASGGARAGKNPGRSAGKGKPKKSIPRRIFKWFLLLGLAGMLLGGIALGVAYAATDVPDPNKDFQTQTTIVYYDNGKKELGRFADQNRISVPLDTVPEHVQDAVIAAENRTFWTDKGLDPKGILRAAFSNATSESTQGASTITQQYVKVLYLSQDRTLTRKAKEAFLSLKIQNQMSKEEILQGYLNTIYFGRGAYGIQAAAQAYFEKDAKDLSVREGAALASILNSPGLFDPADGADNRTRLMGRYQYVLGGMADMEVLDPEIAEKAAQKLPKFPKIEVEDSLGGPKGYLLALVKEHLRAEGFTDAEIEGGGLRVTTTISAKAQKAAVQAVKEERPTENAKGVHIGLSAVEPGTGALKAMYGGPDYVEDQRNWATTGRQPGSSFKPFALAAGLENGFSLFDIFDGNTYTFPDGTEVNNEFGNQYGPVDMITATEESINTAYIDLTTSMDNGPKKVIDAAVRAGIPEDAPGLSPDPTITLGTADVRTVDMANAYATFANKGRAADWFVVDKVTDASGKTLFKEKVKEKRAFAEDVNGNVVEAMQKVVQNGTGTEALAFGCPVAGKTGTAALRPDTVTSAWFAGYSPRLSAAVMYVKGKSGTEDLDGVGGLSTFFGGSYPARTFTAFMEKALDGQECVDFPEVDYVNGSPTPTYTPEPEPEPEPTYTPEPEPSEEPTTEEPEPTPTQTEEPEPTPEPTPTPEPEPTPSEPAPTVLPPGQSKEPKPTDSPSP</sequence>
<feature type="domain" description="Penicillin-binding protein transpeptidase" evidence="11">
    <location>
        <begin position="359"/>
        <end position="603"/>
    </location>
</feature>
<evidence type="ECO:0000256" key="6">
    <source>
        <dbReference type="ARBA" id="ARBA00023268"/>
    </source>
</evidence>
<dbReference type="SUPFAM" id="SSF56601">
    <property type="entry name" value="beta-lactamase/transpeptidase-like"/>
    <property type="match status" value="1"/>
</dbReference>
<dbReference type="InterPro" id="IPR012338">
    <property type="entry name" value="Beta-lactam/transpept-like"/>
</dbReference>
<dbReference type="PRINTS" id="PR01217">
    <property type="entry name" value="PRICHEXTENSN"/>
</dbReference>
<feature type="compositionally biased region" description="Pro residues" evidence="9">
    <location>
        <begin position="702"/>
        <end position="723"/>
    </location>
</feature>
<feature type="region of interest" description="Disordered" evidence="9">
    <location>
        <begin position="1"/>
        <end position="33"/>
    </location>
</feature>
<dbReference type="InterPro" id="IPR050396">
    <property type="entry name" value="Glycosyltr_51/Transpeptidase"/>
</dbReference>
<keyword evidence="10" id="KW-0812">Transmembrane</keyword>
<evidence type="ECO:0000256" key="7">
    <source>
        <dbReference type="ARBA" id="ARBA00034000"/>
    </source>
</evidence>
<feature type="domain" description="Glycosyl transferase family 51" evidence="12">
    <location>
        <begin position="89"/>
        <end position="263"/>
    </location>
</feature>
<feature type="compositionally biased region" description="Low complexity" evidence="9">
    <location>
        <begin position="8"/>
        <end position="20"/>
    </location>
</feature>
<dbReference type="EMBL" id="JAIEZQ010000001">
    <property type="protein sequence ID" value="MBY9074153.1"/>
    <property type="molecule type" value="Genomic_DNA"/>
</dbReference>
<organism evidence="13 14">
    <name type="scientific">Nocardioides jiangsuensis</name>
    <dbReference type="NCBI Taxonomy" id="2866161"/>
    <lineage>
        <taxon>Bacteria</taxon>
        <taxon>Bacillati</taxon>
        <taxon>Actinomycetota</taxon>
        <taxon>Actinomycetes</taxon>
        <taxon>Propionibacteriales</taxon>
        <taxon>Nocardioidaceae</taxon>
        <taxon>Nocardioides</taxon>
    </lineage>
</organism>
<keyword evidence="2" id="KW-0645">Protease</keyword>
<feature type="compositionally biased region" description="Acidic residues" evidence="9">
    <location>
        <begin position="679"/>
        <end position="690"/>
    </location>
</feature>
<keyword evidence="10" id="KW-1133">Transmembrane helix</keyword>
<feature type="compositionally biased region" description="Pro residues" evidence="9">
    <location>
        <begin position="661"/>
        <end position="678"/>
    </location>
</feature>
<feature type="region of interest" description="Disordered" evidence="9">
    <location>
        <begin position="650"/>
        <end position="739"/>
    </location>
</feature>
<dbReference type="InterPro" id="IPR001264">
    <property type="entry name" value="Glyco_trans_51"/>
</dbReference>
<evidence type="ECO:0000256" key="5">
    <source>
        <dbReference type="ARBA" id="ARBA00022801"/>
    </source>
</evidence>
<evidence type="ECO:0000259" key="12">
    <source>
        <dbReference type="Pfam" id="PF00912"/>
    </source>
</evidence>
<keyword evidence="3" id="KW-0328">Glycosyltransferase</keyword>
<evidence type="ECO:0000256" key="1">
    <source>
        <dbReference type="ARBA" id="ARBA00022645"/>
    </source>
</evidence>
<comment type="catalytic activity">
    <reaction evidence="8">
        <text>[GlcNAc-(1-&gt;4)-Mur2Ac(oyl-L-Ala-gamma-D-Glu-L-Lys-D-Ala-D-Ala)](n)-di-trans,octa-cis-undecaprenyl diphosphate + beta-D-GlcNAc-(1-&gt;4)-Mur2Ac(oyl-L-Ala-gamma-D-Glu-L-Lys-D-Ala-D-Ala)-di-trans,octa-cis-undecaprenyl diphosphate = [GlcNAc-(1-&gt;4)-Mur2Ac(oyl-L-Ala-gamma-D-Glu-L-Lys-D-Ala-D-Ala)](n+1)-di-trans,octa-cis-undecaprenyl diphosphate + di-trans,octa-cis-undecaprenyl diphosphate + H(+)</text>
        <dbReference type="Rhea" id="RHEA:23708"/>
        <dbReference type="Rhea" id="RHEA-COMP:9602"/>
        <dbReference type="Rhea" id="RHEA-COMP:9603"/>
        <dbReference type="ChEBI" id="CHEBI:15378"/>
        <dbReference type="ChEBI" id="CHEBI:58405"/>
        <dbReference type="ChEBI" id="CHEBI:60033"/>
        <dbReference type="ChEBI" id="CHEBI:78435"/>
        <dbReference type="EC" id="2.4.99.28"/>
    </reaction>
</comment>
<proteinExistence type="predicted"/>
<evidence type="ECO:0000313" key="13">
    <source>
        <dbReference type="EMBL" id="MBY9074153.1"/>
    </source>
</evidence>
<dbReference type="InterPro" id="IPR036950">
    <property type="entry name" value="PBP_transglycosylase"/>
</dbReference>
<evidence type="ECO:0000259" key="11">
    <source>
        <dbReference type="Pfam" id="PF00905"/>
    </source>
</evidence>
<evidence type="ECO:0000256" key="2">
    <source>
        <dbReference type="ARBA" id="ARBA00022670"/>
    </source>
</evidence>
<dbReference type="Proteomes" id="UP000754710">
    <property type="component" value="Unassembled WGS sequence"/>
</dbReference>
<dbReference type="Pfam" id="PF00905">
    <property type="entry name" value="Transpeptidase"/>
    <property type="match status" value="1"/>
</dbReference>
<reference evidence="13 14" key="1">
    <citation type="submission" date="2021-08" db="EMBL/GenBank/DDBJ databases">
        <title>Nocardioides bacterium WL0053 sp. nov., isolated from the sediment.</title>
        <authorList>
            <person name="Wang L."/>
            <person name="Zhang D."/>
            <person name="Zhang A."/>
        </authorList>
    </citation>
    <scope>NUCLEOTIDE SEQUENCE [LARGE SCALE GENOMIC DNA]</scope>
    <source>
        <strain evidence="13 14">WL0053</strain>
    </source>
</reference>